<keyword evidence="1" id="KW-0472">Membrane</keyword>
<feature type="transmembrane region" description="Helical" evidence="1">
    <location>
        <begin position="12"/>
        <end position="38"/>
    </location>
</feature>
<reference evidence="2" key="1">
    <citation type="submission" date="2018-02" db="EMBL/GenBank/DDBJ databases">
        <title>Rhizophora mucronata_Transcriptome.</title>
        <authorList>
            <person name="Meera S.P."/>
            <person name="Sreeshan A."/>
            <person name="Augustine A."/>
        </authorList>
    </citation>
    <scope>NUCLEOTIDE SEQUENCE</scope>
    <source>
        <tissue evidence="2">Leaf</tissue>
    </source>
</reference>
<dbReference type="AlphaFoldDB" id="A0A2P2QGC9"/>
<evidence type="ECO:0000256" key="1">
    <source>
        <dbReference type="SAM" id="Phobius"/>
    </source>
</evidence>
<keyword evidence="1" id="KW-1133">Transmembrane helix</keyword>
<organism evidence="2">
    <name type="scientific">Rhizophora mucronata</name>
    <name type="common">Asiatic mangrove</name>
    <dbReference type="NCBI Taxonomy" id="61149"/>
    <lineage>
        <taxon>Eukaryota</taxon>
        <taxon>Viridiplantae</taxon>
        <taxon>Streptophyta</taxon>
        <taxon>Embryophyta</taxon>
        <taxon>Tracheophyta</taxon>
        <taxon>Spermatophyta</taxon>
        <taxon>Magnoliopsida</taxon>
        <taxon>eudicotyledons</taxon>
        <taxon>Gunneridae</taxon>
        <taxon>Pentapetalae</taxon>
        <taxon>rosids</taxon>
        <taxon>fabids</taxon>
        <taxon>Malpighiales</taxon>
        <taxon>Rhizophoraceae</taxon>
        <taxon>Rhizophora</taxon>
    </lineage>
</organism>
<name>A0A2P2QGC9_RHIMU</name>
<dbReference type="EMBL" id="GGEC01085616">
    <property type="protein sequence ID" value="MBX66100.1"/>
    <property type="molecule type" value="Transcribed_RNA"/>
</dbReference>
<evidence type="ECO:0000313" key="2">
    <source>
        <dbReference type="EMBL" id="MBX66100.1"/>
    </source>
</evidence>
<sequence>MKYMVFPVEDVFFFYHLWFLEGCRGSKISIIYSLIFVIRSPVGILNKRLF</sequence>
<protein>
    <submittedName>
        <fullName evidence="2">Uncharacterized protein</fullName>
    </submittedName>
</protein>
<accession>A0A2P2QGC9</accession>
<keyword evidence="1" id="KW-0812">Transmembrane</keyword>
<proteinExistence type="predicted"/>